<dbReference type="PaxDb" id="65489-OBART04G04620.1"/>
<protein>
    <submittedName>
        <fullName evidence="1">Uncharacterized protein</fullName>
    </submittedName>
</protein>
<reference evidence="1" key="2">
    <citation type="submission" date="2015-03" db="UniProtKB">
        <authorList>
            <consortium name="EnsemblPlants"/>
        </authorList>
    </citation>
    <scope>IDENTIFICATION</scope>
</reference>
<evidence type="ECO:0000313" key="2">
    <source>
        <dbReference type="Proteomes" id="UP000026960"/>
    </source>
</evidence>
<evidence type="ECO:0000313" key="1">
    <source>
        <dbReference type="EnsemblPlants" id="OBART04G04620.1"/>
    </source>
</evidence>
<sequence>MALVLYNYSFTFRIPNLKILGPPLGERHPRGQAWAPGCGWASNHQPQCGQAASGGASVVPQACA</sequence>
<dbReference type="HOGENOM" id="CLU_2871178_0_0_1"/>
<reference evidence="1" key="1">
    <citation type="journal article" date="2009" name="Rice">
        <title>De Novo Next Generation Sequencing of Plant Genomes.</title>
        <authorList>
            <person name="Rounsley S."/>
            <person name="Marri P.R."/>
            <person name="Yu Y."/>
            <person name="He R."/>
            <person name="Sisneros N."/>
            <person name="Goicoechea J.L."/>
            <person name="Lee S.J."/>
            <person name="Angelova A."/>
            <person name="Kudrna D."/>
            <person name="Luo M."/>
            <person name="Affourtit J."/>
            <person name="Desany B."/>
            <person name="Knight J."/>
            <person name="Niazi F."/>
            <person name="Egholm M."/>
            <person name="Wing R.A."/>
        </authorList>
    </citation>
    <scope>NUCLEOTIDE SEQUENCE [LARGE SCALE GENOMIC DNA]</scope>
    <source>
        <strain evidence="1">cv. IRGC 105608</strain>
    </source>
</reference>
<keyword evidence="2" id="KW-1185">Reference proteome</keyword>
<accession>A0A0D3FT64</accession>
<proteinExistence type="predicted"/>
<dbReference type="Proteomes" id="UP000026960">
    <property type="component" value="Chromosome 4"/>
</dbReference>
<name>A0A0D3FT64_9ORYZ</name>
<dbReference type="AlphaFoldDB" id="A0A0D3FT64"/>
<dbReference type="EnsemblPlants" id="OBART04G04620.1">
    <property type="protein sequence ID" value="OBART04G04620.1"/>
    <property type="gene ID" value="OBART04G04620"/>
</dbReference>
<organism evidence="1">
    <name type="scientific">Oryza barthii</name>
    <dbReference type="NCBI Taxonomy" id="65489"/>
    <lineage>
        <taxon>Eukaryota</taxon>
        <taxon>Viridiplantae</taxon>
        <taxon>Streptophyta</taxon>
        <taxon>Embryophyta</taxon>
        <taxon>Tracheophyta</taxon>
        <taxon>Spermatophyta</taxon>
        <taxon>Magnoliopsida</taxon>
        <taxon>Liliopsida</taxon>
        <taxon>Poales</taxon>
        <taxon>Poaceae</taxon>
        <taxon>BOP clade</taxon>
        <taxon>Oryzoideae</taxon>
        <taxon>Oryzeae</taxon>
        <taxon>Oryzinae</taxon>
        <taxon>Oryza</taxon>
    </lineage>
</organism>
<dbReference type="Gramene" id="OBART04G04620.1">
    <property type="protein sequence ID" value="OBART04G04620.1"/>
    <property type="gene ID" value="OBART04G04620"/>
</dbReference>